<dbReference type="InterPro" id="IPR016039">
    <property type="entry name" value="Thiolase-like"/>
</dbReference>
<gene>
    <name evidence="3" type="primary">fabF_4</name>
    <name evidence="3" type="ORF">Vgi01_48540</name>
</gene>
<dbReference type="SUPFAM" id="SSF53901">
    <property type="entry name" value="Thiolase-like"/>
    <property type="match status" value="1"/>
</dbReference>
<comment type="caution">
    <text evidence="3">The sequence shown here is derived from an EMBL/GenBank/DDBJ whole genome shotgun (WGS) entry which is preliminary data.</text>
</comment>
<proteinExistence type="predicted"/>
<dbReference type="PANTHER" id="PTHR11712">
    <property type="entry name" value="POLYKETIDE SYNTHASE-RELATED"/>
    <property type="match status" value="1"/>
</dbReference>
<name>A0ABQ4IK06_9ACTN</name>
<feature type="domain" description="Beta-ketoacyl synthase-like N-terminal" evidence="2">
    <location>
        <begin position="66"/>
        <end position="203"/>
    </location>
</feature>
<evidence type="ECO:0000313" key="3">
    <source>
        <dbReference type="EMBL" id="GIJ18170.1"/>
    </source>
</evidence>
<dbReference type="Gene3D" id="3.40.47.10">
    <property type="match status" value="1"/>
</dbReference>
<dbReference type="InterPro" id="IPR014030">
    <property type="entry name" value="Ketoacyl_synth_N"/>
</dbReference>
<keyword evidence="1" id="KW-0808">Transferase</keyword>
<dbReference type="Proteomes" id="UP000647860">
    <property type="component" value="Unassembled WGS sequence"/>
</dbReference>
<dbReference type="EMBL" id="BOPA01000037">
    <property type="protein sequence ID" value="GIJ18170.1"/>
    <property type="molecule type" value="Genomic_DNA"/>
</dbReference>
<dbReference type="Pfam" id="PF00109">
    <property type="entry name" value="ketoacyl-synt"/>
    <property type="match status" value="1"/>
</dbReference>
<protein>
    <submittedName>
        <fullName evidence="3">3-oxoacyl-ACP synthase</fullName>
    </submittedName>
</protein>
<evidence type="ECO:0000259" key="2">
    <source>
        <dbReference type="Pfam" id="PF00109"/>
    </source>
</evidence>
<evidence type="ECO:0000313" key="4">
    <source>
        <dbReference type="Proteomes" id="UP000647860"/>
    </source>
</evidence>
<dbReference type="RefSeq" id="WP_204292551.1">
    <property type="nucleotide sequence ID" value="NZ_BAAAGZ010000037.1"/>
</dbReference>
<sequence length="355" mass="35876">MTALTINGLAALSAAGDRPEALAERATALAGERHPGVSVGGIVTEDLPRPEGHALLDFDVRARLGRRGTSFYDRATALAVVACGDALTDSGLTVDDTNRARVGVVLGTTVGSLKSTSDYTRETLVQEKPYLVNPMLFPNTVMNCAAGQAAIRHKLKGINATVTGGPLAFFNALRYAGNAIRRGYVDTMLVGAVEEFSAHRAWASASGPAGGEVPAGEGAAVFVIGGGADSAGRATICAVTTGYGPDGTAEQALTDCVARALHVAGAAPTDVTLLATSETSTAGTRPQRAAALRALDGHVPAEFVLSRVAGDCGAATPALALAAALRLPADGDRSGLILLTAHGTDGGVGAALVRR</sequence>
<dbReference type="PANTHER" id="PTHR11712:SF336">
    <property type="entry name" value="3-OXOACYL-[ACYL-CARRIER-PROTEIN] SYNTHASE, MITOCHONDRIAL"/>
    <property type="match status" value="1"/>
</dbReference>
<accession>A0ABQ4IK06</accession>
<organism evidence="3 4">
    <name type="scientific">Micromonospora gifhornensis</name>
    <dbReference type="NCBI Taxonomy" id="84594"/>
    <lineage>
        <taxon>Bacteria</taxon>
        <taxon>Bacillati</taxon>
        <taxon>Actinomycetota</taxon>
        <taxon>Actinomycetes</taxon>
        <taxon>Micromonosporales</taxon>
        <taxon>Micromonosporaceae</taxon>
        <taxon>Micromonospora</taxon>
    </lineage>
</organism>
<reference evidence="3 4" key="1">
    <citation type="submission" date="2021-01" db="EMBL/GenBank/DDBJ databases">
        <title>Whole genome shotgun sequence of Verrucosispora gifhornensis NBRC 16317.</title>
        <authorList>
            <person name="Komaki H."/>
            <person name="Tamura T."/>
        </authorList>
    </citation>
    <scope>NUCLEOTIDE SEQUENCE [LARGE SCALE GENOMIC DNA]</scope>
    <source>
        <strain evidence="3 4">NBRC 16317</strain>
    </source>
</reference>
<keyword evidence="4" id="KW-1185">Reference proteome</keyword>
<evidence type="ECO:0000256" key="1">
    <source>
        <dbReference type="ARBA" id="ARBA00022679"/>
    </source>
</evidence>
<dbReference type="InterPro" id="IPR000794">
    <property type="entry name" value="Beta-ketoacyl_synthase"/>
</dbReference>